<dbReference type="AlphaFoldDB" id="A0A1R2BZX4"/>
<dbReference type="SUPFAM" id="SSF117281">
    <property type="entry name" value="Kelch motif"/>
    <property type="match status" value="1"/>
</dbReference>
<dbReference type="InterPro" id="IPR015915">
    <property type="entry name" value="Kelch-typ_b-propeller"/>
</dbReference>
<comment type="caution">
    <text evidence="1">The sequence shown here is derived from an EMBL/GenBank/DDBJ whole genome shotgun (WGS) entry which is preliminary data.</text>
</comment>
<protein>
    <submittedName>
        <fullName evidence="1">Uncharacterized protein</fullName>
    </submittedName>
</protein>
<gene>
    <name evidence="1" type="ORF">SteCoe_17141</name>
</gene>
<dbReference type="InterPro" id="IPR006141">
    <property type="entry name" value="Intein_N"/>
</dbReference>
<dbReference type="Proteomes" id="UP000187209">
    <property type="component" value="Unassembled WGS sequence"/>
</dbReference>
<dbReference type="PROSITE" id="PS50817">
    <property type="entry name" value="INTEIN_N_TER"/>
    <property type="match status" value="1"/>
</dbReference>
<dbReference type="GO" id="GO:0016539">
    <property type="term" value="P:intein-mediated protein splicing"/>
    <property type="evidence" value="ECO:0007669"/>
    <property type="project" value="InterPro"/>
</dbReference>
<organism evidence="1 2">
    <name type="scientific">Stentor coeruleus</name>
    <dbReference type="NCBI Taxonomy" id="5963"/>
    <lineage>
        <taxon>Eukaryota</taxon>
        <taxon>Sar</taxon>
        <taxon>Alveolata</taxon>
        <taxon>Ciliophora</taxon>
        <taxon>Postciliodesmatophora</taxon>
        <taxon>Heterotrichea</taxon>
        <taxon>Heterotrichida</taxon>
        <taxon>Stentoridae</taxon>
        <taxon>Stentor</taxon>
    </lineage>
</organism>
<evidence type="ECO:0000313" key="1">
    <source>
        <dbReference type="EMBL" id="OMJ82235.1"/>
    </source>
</evidence>
<reference evidence="1 2" key="1">
    <citation type="submission" date="2016-11" db="EMBL/GenBank/DDBJ databases">
        <title>The macronuclear genome of Stentor coeruleus: a giant cell with tiny introns.</title>
        <authorList>
            <person name="Slabodnick M."/>
            <person name="Ruby J.G."/>
            <person name="Reiff S.B."/>
            <person name="Swart E.C."/>
            <person name="Gosai S."/>
            <person name="Prabakaran S."/>
            <person name="Witkowska E."/>
            <person name="Larue G.E."/>
            <person name="Fisher S."/>
            <person name="Freeman R.M."/>
            <person name="Gunawardena J."/>
            <person name="Chu W."/>
            <person name="Stover N.A."/>
            <person name="Gregory B.D."/>
            <person name="Nowacki M."/>
            <person name="Derisi J."/>
            <person name="Roy S.W."/>
            <person name="Marshall W.F."/>
            <person name="Sood P."/>
        </authorList>
    </citation>
    <scope>NUCLEOTIDE SEQUENCE [LARGE SCALE GENOMIC DNA]</scope>
    <source>
        <strain evidence="1">WM001</strain>
    </source>
</reference>
<keyword evidence="2" id="KW-1185">Reference proteome</keyword>
<proteinExistence type="predicted"/>
<dbReference type="EMBL" id="MPUH01000348">
    <property type="protein sequence ID" value="OMJ82235.1"/>
    <property type="molecule type" value="Genomic_DNA"/>
</dbReference>
<dbReference type="InterPro" id="IPR006652">
    <property type="entry name" value="Kelch_1"/>
</dbReference>
<dbReference type="Gene3D" id="2.120.10.80">
    <property type="entry name" value="Kelch-type beta propeller"/>
    <property type="match status" value="1"/>
</dbReference>
<sequence length="429" mass="49107">MEIKCSMQPCTNPVKFKCLCKDQKFLMCQEHSSIHCQEPGLHKLLLVFKSLDQLSVNLYVNKSMEKHNTLKTIKSMLRERTFDLINIIYQKYFEAVKKINNKQSLIRKNIKSALFTKEILIKDYASFLEMEDCDFDVNPLLFDTVDIEKKTDEFFDKNFYEGVIKVPSDKSVEMVKSMIFFQQNTKTLTNISLLDLSVTKKTMNLPENMGASAGWCRIPKGKIFHYGGQLNPLYKPLCSCYIIDPQNLTAEKCPDGPNRKYTIGPCALLNDKIYIFGGSGVLGSLLSNSEMFSLIDNTWTTIANMPIASDYNCTAIYKDSIFVTGYRIGVLLYSPVSNTYKELTQTVQGMKIVFTDSHSIYVLHMGTIIEFTNGAWEILTKDSNLPVEPYLLSYPIKHSIWIYFILSNKSLYRFDLTTKSINCIALSNF</sequence>
<dbReference type="OrthoDB" id="324582at2759"/>
<dbReference type="Pfam" id="PF01344">
    <property type="entry name" value="Kelch_1"/>
    <property type="match status" value="1"/>
</dbReference>
<accession>A0A1R2BZX4</accession>
<evidence type="ECO:0000313" key="2">
    <source>
        <dbReference type="Proteomes" id="UP000187209"/>
    </source>
</evidence>
<name>A0A1R2BZX4_9CILI</name>